<feature type="compositionally biased region" description="Polar residues" evidence="4">
    <location>
        <begin position="615"/>
        <end position="629"/>
    </location>
</feature>
<evidence type="ECO:0000256" key="2">
    <source>
        <dbReference type="ARBA" id="ARBA00022490"/>
    </source>
</evidence>
<dbReference type="GO" id="GO:0035371">
    <property type="term" value="C:microtubule plus-end"/>
    <property type="evidence" value="ECO:0007669"/>
    <property type="project" value="TreeGrafter"/>
</dbReference>
<evidence type="ECO:0000313" key="6">
    <source>
        <dbReference type="EMBL" id="KOX75699.1"/>
    </source>
</evidence>
<dbReference type="GO" id="GO:0000132">
    <property type="term" value="P:establishment of mitotic spindle orientation"/>
    <property type="evidence" value="ECO:0007669"/>
    <property type="project" value="TreeGrafter"/>
</dbReference>
<accession>A0A0M9A4J2</accession>
<sequence>MEQRWLTGGCTWSFAPTFMIASAIPSTASISPRNEEQRKESNRRYNPERNVFNKVNCLKLISQLVIELPCTPVWKTRFREKTRLRFQHACGLNLHFSEDSISTLVAALIDELTTAKEETSRFKMRSRMDRANTRSPGKTSPTGMIGARDGTGLGRTMKEYEDQLEALKKENFNLKLRIYFLEERMGITSPTENAIKKNIELKVELESLRKELIEKQELLSQAAKAFELIEEQKEASSRNQAQYQQSLENEREKIRELEKELAEYRDKVADASIYYKEAFGITPEKVLENEEKLRKMEELVASLEAEVKQVTTSLDEERVWAQELESERDEFRERLEAETRLKENLDAERLQDIESLREKVKELEEQLLKRDTIVQQCRNELLEKERVIKERNAQLEERCRLYEELNTVLEKRKKQVDQLRTSIKTRDDALTDLNNKHRALLSQFENGYAKRSPPSSPSAMNPIEDPLQARMGQKMTCGQGTTTRGNICLDWEPNRERSTRGKSLAQALSEEVKDVRHLIKELEEKDNELKCQEESRKQLVLKLCNMQKHAETMSHKLKKLESEHDKALKTIQGFMEKQQQLETVKMKKDQKIMELEIELNKLREHESMKVARDGGQSQVARRDFSSNMTDDPERDASSNQQRFDEMEAKINDLRDQIEAIKAEKNRLEKQIETESEELKERLQDRDQKLEVLEIEKQTMRKQLQDKANELDQLTATWEKNGMEYSSEREDLLQRLRHRDAEIEEKNRKIEQLSKELQVKTQNLQKLVNTELWSKNKEIAKLHNHMTATTHGKPDTTQESASAQLSTLIKELNDIGLKVTFTNEVVQLNYVDGNEPIDVKTMTGYVQKLVAQRNELEKEVDYLKWLKLVSRPDIATEIDGYGDNQTERTKKYCELMRTHLKDLVKFMKQMLKNADHDADVVDNGHRKNTVLDVLINSKILSDDFVNALEGISTATDQRAINADEAASVKLTDSNTVKKSRSENLLSVTRNQASTQSDSEAFSEPDRTVSMARIGLQETQQKSLIRSRFTKYTKTFTDSEDSLEYVPYYKSYQNDLNDSEASHQIQELKETNASLYTELGALRDEFAAKISFDCIFDEKISPLMAKLEKSQKHCEKLQSALERRVHEVHMLRKESKQNNARKAQLEKKLVELENMATEMNKQKTELIHYNDNAERKATEMLISLNRENDALRTRVKKLEDENESAKGSILALTKELDHLTLSHSQIFVENTKLTNDKLRLEQEIRKTENRCDITVRSMHDKFTKEISDLNQVSESQRARLQELEVTNKELRRHVAVCEASDSAPSSSGVSSIPAETMLKQTCEDIMQEYQAYNNSQYWLPISYSTVGGRSKSSCSPDLGIESDAAITTMRPLQDTLKITESMTNLLSDEDNNGNGNRPAREVDSESPLPMEGLDEVEALKQENETLRRKLMKTRKALEDTFQHLSASNKNKKNVEKAITKQLQITKSILKKTRTYEEPLDN</sequence>
<feature type="coiled-coil region" evidence="3">
    <location>
        <begin position="505"/>
        <end position="605"/>
    </location>
</feature>
<feature type="coiled-coil region" evidence="3">
    <location>
        <begin position="1126"/>
        <end position="1298"/>
    </location>
</feature>
<dbReference type="GO" id="GO:0000242">
    <property type="term" value="C:pericentriolar material"/>
    <property type="evidence" value="ECO:0007669"/>
    <property type="project" value="TreeGrafter"/>
</dbReference>
<organism evidence="6 7">
    <name type="scientific">Melipona quadrifasciata</name>
    <dbReference type="NCBI Taxonomy" id="166423"/>
    <lineage>
        <taxon>Eukaryota</taxon>
        <taxon>Metazoa</taxon>
        <taxon>Ecdysozoa</taxon>
        <taxon>Arthropoda</taxon>
        <taxon>Hexapoda</taxon>
        <taxon>Insecta</taxon>
        <taxon>Pterygota</taxon>
        <taxon>Neoptera</taxon>
        <taxon>Endopterygota</taxon>
        <taxon>Hymenoptera</taxon>
        <taxon>Apocrita</taxon>
        <taxon>Aculeata</taxon>
        <taxon>Apoidea</taxon>
        <taxon>Anthophila</taxon>
        <taxon>Apidae</taxon>
        <taxon>Melipona</taxon>
    </lineage>
</organism>
<dbReference type="PANTHER" id="PTHR46930">
    <property type="entry name" value="CDK5 REGULATORY SUBUNIT-ASSOCIATED PROTEIN 2"/>
    <property type="match status" value="1"/>
</dbReference>
<dbReference type="GO" id="GO:0046600">
    <property type="term" value="P:negative regulation of centriole replication"/>
    <property type="evidence" value="ECO:0007669"/>
    <property type="project" value="TreeGrafter"/>
</dbReference>
<keyword evidence="2" id="KW-0963">Cytoplasm</keyword>
<comment type="subcellular location">
    <subcellularLocation>
        <location evidence="1">Cytoplasm</location>
    </subcellularLocation>
</comment>
<feature type="region of interest" description="Disordered" evidence="4">
    <location>
        <begin position="609"/>
        <end position="642"/>
    </location>
</feature>
<evidence type="ECO:0000259" key="5">
    <source>
        <dbReference type="Pfam" id="PF07989"/>
    </source>
</evidence>
<feature type="compositionally biased region" description="Basic and acidic residues" evidence="4">
    <location>
        <begin position="120"/>
        <end position="132"/>
    </location>
</feature>
<dbReference type="GO" id="GO:0008017">
    <property type="term" value="F:microtubule binding"/>
    <property type="evidence" value="ECO:0007669"/>
    <property type="project" value="TreeGrafter"/>
</dbReference>
<dbReference type="Proteomes" id="UP000053105">
    <property type="component" value="Unassembled WGS sequence"/>
</dbReference>
<feature type="region of interest" description="Disordered" evidence="4">
    <location>
        <begin position="1384"/>
        <end position="1405"/>
    </location>
</feature>
<dbReference type="EMBL" id="KQ435759">
    <property type="protein sequence ID" value="KOX75699.1"/>
    <property type="molecule type" value="Genomic_DNA"/>
</dbReference>
<keyword evidence="7" id="KW-1185">Reference proteome</keyword>
<dbReference type="GO" id="GO:0090266">
    <property type="term" value="P:regulation of mitotic cell cycle spindle assembly checkpoint"/>
    <property type="evidence" value="ECO:0007669"/>
    <property type="project" value="TreeGrafter"/>
</dbReference>
<dbReference type="Pfam" id="PF07989">
    <property type="entry name" value="Cnn_1N"/>
    <property type="match status" value="1"/>
</dbReference>
<dbReference type="GO" id="GO:0001578">
    <property type="term" value="P:microtubule bundle formation"/>
    <property type="evidence" value="ECO:0007669"/>
    <property type="project" value="TreeGrafter"/>
</dbReference>
<dbReference type="InterPro" id="IPR042791">
    <property type="entry name" value="CDK5RAP2"/>
</dbReference>
<gene>
    <name evidence="6" type="ORF">WN51_12026</name>
</gene>
<dbReference type="InterPro" id="IPR012943">
    <property type="entry name" value="Cnn_1N"/>
</dbReference>
<dbReference type="GO" id="GO:0005737">
    <property type="term" value="C:cytoplasm"/>
    <property type="evidence" value="ECO:0007669"/>
    <property type="project" value="UniProtKB-SubCell"/>
</dbReference>
<dbReference type="GO" id="GO:0043015">
    <property type="term" value="F:gamma-tubulin binding"/>
    <property type="evidence" value="ECO:0007669"/>
    <property type="project" value="TreeGrafter"/>
</dbReference>
<dbReference type="GO" id="GO:0007099">
    <property type="term" value="P:centriole replication"/>
    <property type="evidence" value="ECO:0007669"/>
    <property type="project" value="TreeGrafter"/>
</dbReference>
<reference evidence="6 7" key="1">
    <citation type="submission" date="2015-07" db="EMBL/GenBank/DDBJ databases">
        <title>The genome of Melipona quadrifasciata.</title>
        <authorList>
            <person name="Pan H."/>
            <person name="Kapheim K."/>
        </authorList>
    </citation>
    <scope>NUCLEOTIDE SEQUENCE [LARGE SCALE GENOMIC DNA]</scope>
    <source>
        <strain evidence="6">0111107301</strain>
        <tissue evidence="6">Whole body</tissue>
    </source>
</reference>
<dbReference type="GO" id="GO:0097431">
    <property type="term" value="C:mitotic spindle pole"/>
    <property type="evidence" value="ECO:0007669"/>
    <property type="project" value="TreeGrafter"/>
</dbReference>
<feature type="region of interest" description="Disordered" evidence="4">
    <location>
        <begin position="120"/>
        <end position="152"/>
    </location>
</feature>
<dbReference type="PANTHER" id="PTHR46930:SF1">
    <property type="entry name" value="CDK5 REGULATORY SUBUNIT-ASSOCIATED PROTEIN 2"/>
    <property type="match status" value="1"/>
</dbReference>
<evidence type="ECO:0000313" key="7">
    <source>
        <dbReference type="Proteomes" id="UP000053105"/>
    </source>
</evidence>
<dbReference type="GO" id="GO:0007059">
    <property type="term" value="P:chromosome segregation"/>
    <property type="evidence" value="ECO:0007669"/>
    <property type="project" value="TreeGrafter"/>
</dbReference>
<evidence type="ECO:0000256" key="4">
    <source>
        <dbReference type="SAM" id="MobiDB-lite"/>
    </source>
</evidence>
<feature type="compositionally biased region" description="Polar residues" evidence="4">
    <location>
        <begin position="133"/>
        <end position="142"/>
    </location>
</feature>
<dbReference type="OrthoDB" id="10255000at2759"/>
<evidence type="ECO:0000256" key="3">
    <source>
        <dbReference type="SAM" id="Coils"/>
    </source>
</evidence>
<protein>
    <submittedName>
        <fullName evidence="6">CDK5 regulatory subunit-associated protein 2</fullName>
    </submittedName>
</protein>
<proteinExistence type="predicted"/>
<feature type="domain" description="Centrosomin N-terminal motif 1" evidence="5">
    <location>
        <begin position="156"/>
        <end position="227"/>
    </location>
</feature>
<evidence type="ECO:0000256" key="1">
    <source>
        <dbReference type="ARBA" id="ARBA00004496"/>
    </source>
</evidence>
<name>A0A0M9A4J2_9HYME</name>
<keyword evidence="3" id="KW-0175">Coiled coil</keyword>
<dbReference type="STRING" id="166423.A0A0M9A4J2"/>